<proteinExistence type="predicted"/>
<evidence type="ECO:0000313" key="1">
    <source>
        <dbReference type="EMBL" id="MBA4669523.1"/>
    </source>
</evidence>
<reference evidence="1" key="1">
    <citation type="journal article" date="2013" name="J. Plant Res.">
        <title>Effect of fungi and light on seed germination of three Opuntia species from semiarid lands of central Mexico.</title>
        <authorList>
            <person name="Delgado-Sanchez P."/>
            <person name="Jimenez-Bremont J.F."/>
            <person name="Guerrero-Gonzalez Mde L."/>
            <person name="Flores J."/>
        </authorList>
    </citation>
    <scope>NUCLEOTIDE SEQUENCE</scope>
    <source>
        <tissue evidence="1">Cladode</tissue>
    </source>
</reference>
<dbReference type="AlphaFoldDB" id="A0A7C9EM65"/>
<dbReference type="EMBL" id="GISG01243804">
    <property type="protein sequence ID" value="MBA4669523.1"/>
    <property type="molecule type" value="Transcribed_RNA"/>
</dbReference>
<organism evidence="1">
    <name type="scientific">Opuntia streptacantha</name>
    <name type="common">Prickly pear cactus</name>
    <name type="synonym">Opuntia cardona</name>
    <dbReference type="NCBI Taxonomy" id="393608"/>
    <lineage>
        <taxon>Eukaryota</taxon>
        <taxon>Viridiplantae</taxon>
        <taxon>Streptophyta</taxon>
        <taxon>Embryophyta</taxon>
        <taxon>Tracheophyta</taxon>
        <taxon>Spermatophyta</taxon>
        <taxon>Magnoliopsida</taxon>
        <taxon>eudicotyledons</taxon>
        <taxon>Gunneridae</taxon>
        <taxon>Pentapetalae</taxon>
        <taxon>Caryophyllales</taxon>
        <taxon>Cactineae</taxon>
        <taxon>Cactaceae</taxon>
        <taxon>Opuntioideae</taxon>
        <taxon>Opuntia</taxon>
    </lineage>
</organism>
<accession>A0A7C9EM65</accession>
<name>A0A7C9EM65_OPUST</name>
<protein>
    <submittedName>
        <fullName evidence="1">Uncharacterized protein</fullName>
    </submittedName>
</protein>
<reference evidence="1" key="2">
    <citation type="submission" date="2020-07" db="EMBL/GenBank/DDBJ databases">
        <authorList>
            <person name="Vera ALvarez R."/>
            <person name="Arias-Moreno D.M."/>
            <person name="Jimenez-Jacinto V."/>
            <person name="Jimenez-Bremont J.F."/>
            <person name="Swaminathan K."/>
            <person name="Moose S.P."/>
            <person name="Guerrero-Gonzalez M.L."/>
            <person name="Marino-Ramirez L."/>
            <person name="Landsman D."/>
            <person name="Rodriguez-Kessler M."/>
            <person name="Delgado-Sanchez P."/>
        </authorList>
    </citation>
    <scope>NUCLEOTIDE SEQUENCE</scope>
    <source>
        <tissue evidence="1">Cladode</tissue>
    </source>
</reference>
<sequence length="142" mass="15572">MRTLLCSTSRVNTYTRCDPAPTPSLGGGESCQIIDKADFLVNRSTLLFDSKNCLQLPRPPVETTLTALVSALVEVLQTSLTPTLLLGSNNHKPLWPKSAAGTYWLPKGRNTTKPLWPYGHKKCLSFLCPSLLTDLVLMAMIV</sequence>